<evidence type="ECO:0000313" key="2">
    <source>
        <dbReference type="EMBL" id="KAF2684150.1"/>
    </source>
</evidence>
<feature type="region of interest" description="Disordered" evidence="1">
    <location>
        <begin position="1"/>
        <end position="24"/>
    </location>
</feature>
<name>A0A6G1J1R7_9PLEO</name>
<protein>
    <submittedName>
        <fullName evidence="2">Uncharacterized protein</fullName>
    </submittedName>
</protein>
<keyword evidence="3" id="KW-1185">Reference proteome</keyword>
<organism evidence="2 3">
    <name type="scientific">Lentithecium fluviatile CBS 122367</name>
    <dbReference type="NCBI Taxonomy" id="1168545"/>
    <lineage>
        <taxon>Eukaryota</taxon>
        <taxon>Fungi</taxon>
        <taxon>Dikarya</taxon>
        <taxon>Ascomycota</taxon>
        <taxon>Pezizomycotina</taxon>
        <taxon>Dothideomycetes</taxon>
        <taxon>Pleosporomycetidae</taxon>
        <taxon>Pleosporales</taxon>
        <taxon>Massarineae</taxon>
        <taxon>Lentitheciaceae</taxon>
        <taxon>Lentithecium</taxon>
    </lineage>
</organism>
<evidence type="ECO:0000256" key="1">
    <source>
        <dbReference type="SAM" id="MobiDB-lite"/>
    </source>
</evidence>
<reference evidence="2" key="1">
    <citation type="journal article" date="2020" name="Stud. Mycol.">
        <title>101 Dothideomycetes genomes: a test case for predicting lifestyles and emergence of pathogens.</title>
        <authorList>
            <person name="Haridas S."/>
            <person name="Albert R."/>
            <person name="Binder M."/>
            <person name="Bloem J."/>
            <person name="Labutti K."/>
            <person name="Salamov A."/>
            <person name="Andreopoulos B."/>
            <person name="Baker S."/>
            <person name="Barry K."/>
            <person name="Bills G."/>
            <person name="Bluhm B."/>
            <person name="Cannon C."/>
            <person name="Castanera R."/>
            <person name="Culley D."/>
            <person name="Daum C."/>
            <person name="Ezra D."/>
            <person name="Gonzalez J."/>
            <person name="Henrissat B."/>
            <person name="Kuo A."/>
            <person name="Liang C."/>
            <person name="Lipzen A."/>
            <person name="Lutzoni F."/>
            <person name="Magnuson J."/>
            <person name="Mondo S."/>
            <person name="Nolan M."/>
            <person name="Ohm R."/>
            <person name="Pangilinan J."/>
            <person name="Park H.-J."/>
            <person name="Ramirez L."/>
            <person name="Alfaro M."/>
            <person name="Sun H."/>
            <person name="Tritt A."/>
            <person name="Yoshinaga Y."/>
            <person name="Zwiers L.-H."/>
            <person name="Turgeon B."/>
            <person name="Goodwin S."/>
            <person name="Spatafora J."/>
            <person name="Crous P."/>
            <person name="Grigoriev I."/>
        </authorList>
    </citation>
    <scope>NUCLEOTIDE SEQUENCE</scope>
    <source>
        <strain evidence="2">CBS 122367</strain>
    </source>
</reference>
<dbReference type="Proteomes" id="UP000799291">
    <property type="component" value="Unassembled WGS sequence"/>
</dbReference>
<dbReference type="AlphaFoldDB" id="A0A6G1J1R7"/>
<dbReference type="EMBL" id="MU005582">
    <property type="protein sequence ID" value="KAF2684150.1"/>
    <property type="molecule type" value="Genomic_DNA"/>
</dbReference>
<proteinExistence type="predicted"/>
<sequence length="270" mass="30838">MTLRHRHTLLDEEPVGVNPETNNETPFLQNETASSSSGLAMRHQAAPQILHHVSNTSHKQVAPYDSLESIRLIVLDHKSQWGSPIYRIDYTNDTALNALVTIIKADTHAYLDKTKAHVLKPTYESTILSDRSICSGAGLERVQELFTMRTKFEEATLEEIALSYKGPFGIPRHLFCIVADTEPNLESTVVGNTLEEVDRIAMEEVREEMSKVEYDTAKLPVKSLMIDYYSELISKNYIKKFDWWKLEHDEHGVYWGIWGPEGAPKRFSYL</sequence>
<accession>A0A6G1J1R7</accession>
<gene>
    <name evidence="2" type="ORF">K458DRAFT_389362</name>
</gene>
<evidence type="ECO:0000313" key="3">
    <source>
        <dbReference type="Proteomes" id="UP000799291"/>
    </source>
</evidence>